<dbReference type="Gene3D" id="3.40.50.720">
    <property type="entry name" value="NAD(P)-binding Rossmann-like Domain"/>
    <property type="match status" value="1"/>
</dbReference>
<dbReference type="PROSITE" id="PS51202">
    <property type="entry name" value="RCK_C"/>
    <property type="match status" value="1"/>
</dbReference>
<dbReference type="Proteomes" id="UP001194098">
    <property type="component" value="Unassembled WGS sequence"/>
</dbReference>
<comment type="caution">
    <text evidence="5">The sequence shown here is derived from an EMBL/GenBank/DDBJ whole genome shotgun (WGS) entry which is preliminary data.</text>
</comment>
<evidence type="ECO:0000313" key="5">
    <source>
        <dbReference type="EMBL" id="OOM63239.1"/>
    </source>
</evidence>
<dbReference type="Pfam" id="PF02080">
    <property type="entry name" value="TrkA_C"/>
    <property type="match status" value="1"/>
</dbReference>
<dbReference type="Proteomes" id="UP000190973">
    <property type="component" value="Unassembled WGS sequence"/>
</dbReference>
<reference evidence="3" key="3">
    <citation type="submission" date="2020-04" db="EMBL/GenBank/DDBJ databases">
        <authorList>
            <person name="Brown S."/>
        </authorList>
    </citation>
    <scope>NUCLEOTIDE SEQUENCE</scope>
    <source>
        <strain evidence="3">DJ015</strain>
    </source>
</reference>
<sequence length="222" mass="24697">MKNKHFVIIGLGRFGTSIATTLYNLGQHVLAIDINEDRIQEIADNVTHAIQLDATDENVLKTLGLRNFDVAIVTIGTNIQASTMVTLLVKEMGVKYIVGKATSDLHAKILYKIGADRVILPEQDMGIRVAHHLVSSNILDYIELPSDYSMIELEPLDEWLNKSIRDIEIRGKYGINIVAIKNDKSIDVSPSANYIIKRTDILVALGSNKDLNKFETLIGKKN</sequence>
<dbReference type="PROSITE" id="PS51201">
    <property type="entry name" value="RCK_N"/>
    <property type="match status" value="1"/>
</dbReference>
<evidence type="ECO:0000313" key="3">
    <source>
        <dbReference type="EMBL" id="MBC2473810.1"/>
    </source>
</evidence>
<protein>
    <submittedName>
        <fullName evidence="5">Ktr system potassium uptake protein A</fullName>
    </submittedName>
    <submittedName>
        <fullName evidence="3">TrkA family potassium uptake protein</fullName>
    </submittedName>
</protein>
<dbReference type="Pfam" id="PF02254">
    <property type="entry name" value="TrkA_N"/>
    <property type="match status" value="1"/>
</dbReference>
<dbReference type="InterPro" id="IPR006037">
    <property type="entry name" value="RCK_C"/>
</dbReference>
<dbReference type="EMBL" id="LZZI01000015">
    <property type="protein sequence ID" value="OOM63239.1"/>
    <property type="molecule type" value="Genomic_DNA"/>
</dbReference>
<dbReference type="Proteomes" id="UP000587880">
    <property type="component" value="Unassembled WGS sequence"/>
</dbReference>
<reference evidence="5 6" key="1">
    <citation type="submission" date="2016-05" db="EMBL/GenBank/DDBJ databases">
        <title>Microbial solvent formation.</title>
        <authorList>
            <person name="Poehlein A."/>
            <person name="Montoya Solano J.D."/>
            <person name="Flitsch S."/>
            <person name="Krabben P."/>
            <person name="Duerre P."/>
            <person name="Daniel R."/>
        </authorList>
    </citation>
    <scope>NUCLEOTIDE SEQUENCE [LARGE SCALE GENOMIC DNA]</scope>
    <source>
        <strain evidence="5 6">DSM 53</strain>
    </source>
</reference>
<dbReference type="GO" id="GO:0006813">
    <property type="term" value="P:potassium ion transport"/>
    <property type="evidence" value="ECO:0007669"/>
    <property type="project" value="InterPro"/>
</dbReference>
<dbReference type="AlphaFoldDB" id="A0A1S8PG55"/>
<dbReference type="PANTHER" id="PTHR43833">
    <property type="entry name" value="POTASSIUM CHANNEL PROTEIN 2-RELATED-RELATED"/>
    <property type="match status" value="1"/>
</dbReference>
<dbReference type="Gene3D" id="3.30.70.1450">
    <property type="entry name" value="Regulator of K+ conductance, C-terminal domain"/>
    <property type="match status" value="1"/>
</dbReference>
<dbReference type="EMBL" id="JABAGV010000006">
    <property type="protein sequence ID" value="MBC2473810.1"/>
    <property type="molecule type" value="Genomic_DNA"/>
</dbReference>
<dbReference type="SUPFAM" id="SSF51735">
    <property type="entry name" value="NAD(P)-binding Rossmann-fold domains"/>
    <property type="match status" value="1"/>
</dbReference>
<reference evidence="3" key="4">
    <citation type="journal article" date="2022" name="Nat. Biotechnol.">
        <title>Carbon-negative production of acetone and isopropanol by gas fermentation at industrial pilot scale.</title>
        <authorList>
            <person name="Liew F.E."/>
            <person name="Nogle R."/>
            <person name="Abdalla T."/>
            <person name="Rasor B.J."/>
            <person name="Canter C."/>
            <person name="Jensen R.O."/>
            <person name="Wang L."/>
            <person name="Strutz J."/>
            <person name="Chirania P."/>
            <person name="De Tissera S."/>
            <person name="Mueller A.P."/>
            <person name="Ruan Z."/>
            <person name="Gao A."/>
            <person name="Tran L."/>
            <person name="Engle N.L."/>
            <person name="Bromley J.C."/>
            <person name="Daniell J."/>
            <person name="Conrado R."/>
            <person name="Tschaplinski T.J."/>
            <person name="Giannone R.J."/>
            <person name="Hettich R.L."/>
            <person name="Karim A.S."/>
            <person name="Simpson S.D."/>
            <person name="Brown S.D."/>
            <person name="Leang C."/>
            <person name="Jewett M.C."/>
            <person name="Kopke M."/>
        </authorList>
    </citation>
    <scope>NUCLEOTIDE SEQUENCE</scope>
    <source>
        <strain evidence="3">DJ015</strain>
    </source>
</reference>
<dbReference type="InterPro" id="IPR003148">
    <property type="entry name" value="RCK_N"/>
</dbReference>
<gene>
    <name evidence="5" type="primary">ktrA</name>
    <name evidence="5" type="ORF">CLBCK_11720</name>
    <name evidence="4" type="ORF">HF849_02270</name>
    <name evidence="3" type="ORF">HGI39_03615</name>
</gene>
<feature type="domain" description="RCK C-terminal" evidence="2">
    <location>
        <begin position="136"/>
        <end position="220"/>
    </location>
</feature>
<dbReference type="EMBL" id="JABAGD010000003">
    <property type="protein sequence ID" value="NMF03582.1"/>
    <property type="molecule type" value="Genomic_DNA"/>
</dbReference>
<dbReference type="InterPro" id="IPR050721">
    <property type="entry name" value="Trk_Ktr_HKT_K-transport"/>
</dbReference>
<dbReference type="RefSeq" id="WP_039773347.1">
    <property type="nucleotide sequence ID" value="NZ_BKAK01000021.1"/>
</dbReference>
<dbReference type="PANTHER" id="PTHR43833:SF7">
    <property type="entry name" value="KTR SYSTEM POTASSIUM UPTAKE PROTEIN C"/>
    <property type="match status" value="1"/>
</dbReference>
<accession>A0A1S8PG55</accession>
<dbReference type="InterPro" id="IPR036291">
    <property type="entry name" value="NAD(P)-bd_dom_sf"/>
</dbReference>
<dbReference type="InterPro" id="IPR036721">
    <property type="entry name" value="RCK_C_sf"/>
</dbReference>
<feature type="domain" description="RCK N-terminal" evidence="1">
    <location>
        <begin position="3"/>
        <end position="120"/>
    </location>
</feature>
<organism evidence="5 6">
    <name type="scientific">Clostridium beijerinckii</name>
    <name type="common">Clostridium MP</name>
    <dbReference type="NCBI Taxonomy" id="1520"/>
    <lineage>
        <taxon>Bacteria</taxon>
        <taxon>Bacillati</taxon>
        <taxon>Bacillota</taxon>
        <taxon>Clostridia</taxon>
        <taxon>Eubacteriales</taxon>
        <taxon>Clostridiaceae</taxon>
        <taxon>Clostridium</taxon>
    </lineage>
</organism>
<proteinExistence type="predicted"/>
<evidence type="ECO:0000313" key="4">
    <source>
        <dbReference type="EMBL" id="NMF03582.1"/>
    </source>
</evidence>
<dbReference type="SUPFAM" id="SSF116726">
    <property type="entry name" value="TrkA C-terminal domain-like"/>
    <property type="match status" value="1"/>
</dbReference>
<evidence type="ECO:0000259" key="2">
    <source>
        <dbReference type="PROSITE" id="PS51202"/>
    </source>
</evidence>
<reference evidence="4 7" key="2">
    <citation type="submission" date="2020-04" db="EMBL/GenBank/DDBJ databases">
        <authorList>
            <person name="Hitch T.C.A."/>
            <person name="Wylensek D."/>
            <person name="Clavel T."/>
        </authorList>
    </citation>
    <scope>NUCLEOTIDE SEQUENCE [LARGE SCALE GENOMIC DNA]</scope>
    <source>
        <strain evidence="4 7">WB01_NA02</strain>
    </source>
</reference>
<evidence type="ECO:0000313" key="7">
    <source>
        <dbReference type="Proteomes" id="UP000587880"/>
    </source>
</evidence>
<name>A0A1S8PG55_CLOBE</name>
<evidence type="ECO:0000313" key="6">
    <source>
        <dbReference type="Proteomes" id="UP000190973"/>
    </source>
</evidence>
<dbReference type="GeneID" id="66345956"/>
<evidence type="ECO:0000259" key="1">
    <source>
        <dbReference type="PROSITE" id="PS51201"/>
    </source>
</evidence>
<dbReference type="GO" id="GO:0008324">
    <property type="term" value="F:monoatomic cation transmembrane transporter activity"/>
    <property type="evidence" value="ECO:0007669"/>
    <property type="project" value="InterPro"/>
</dbReference>